<dbReference type="InterPro" id="IPR000326">
    <property type="entry name" value="PAP2/HPO"/>
</dbReference>
<evidence type="ECO:0000313" key="6">
    <source>
        <dbReference type="EMBL" id="RKS85803.1"/>
    </source>
</evidence>
<protein>
    <recommendedName>
        <fullName evidence="1">undecaprenyl-diphosphate phosphatase</fullName>
        <ecNumber evidence="1">3.6.1.27</ecNumber>
    </recommendedName>
    <alternativeName>
        <fullName evidence="2">Undecaprenyl pyrophosphate phosphatase</fullName>
    </alternativeName>
</protein>
<dbReference type="PANTHER" id="PTHR14969">
    <property type="entry name" value="SPHINGOSINE-1-PHOSPHATE PHOSPHOHYDROLASE"/>
    <property type="match status" value="1"/>
</dbReference>
<feature type="domain" description="Phosphatidic acid phosphatase type 2/haloperoxidase" evidence="5">
    <location>
        <begin position="56"/>
        <end position="169"/>
    </location>
</feature>
<keyword evidence="4" id="KW-0812">Transmembrane</keyword>
<accession>A0A495RE98</accession>
<name>A0A495RE98_9GAMM</name>
<keyword evidence="4" id="KW-1133">Transmembrane helix</keyword>
<comment type="caution">
    <text evidence="6">The sequence shown here is derived from an EMBL/GenBank/DDBJ whole genome shotgun (WGS) entry which is preliminary data.</text>
</comment>
<evidence type="ECO:0000256" key="4">
    <source>
        <dbReference type="SAM" id="Phobius"/>
    </source>
</evidence>
<dbReference type="Pfam" id="PF01569">
    <property type="entry name" value="PAP2"/>
    <property type="match status" value="1"/>
</dbReference>
<comment type="catalytic activity">
    <reaction evidence="3">
        <text>di-trans,octa-cis-undecaprenyl diphosphate + H2O = di-trans,octa-cis-undecaprenyl phosphate + phosphate + H(+)</text>
        <dbReference type="Rhea" id="RHEA:28094"/>
        <dbReference type="ChEBI" id="CHEBI:15377"/>
        <dbReference type="ChEBI" id="CHEBI:15378"/>
        <dbReference type="ChEBI" id="CHEBI:43474"/>
        <dbReference type="ChEBI" id="CHEBI:58405"/>
        <dbReference type="ChEBI" id="CHEBI:60392"/>
        <dbReference type="EC" id="3.6.1.27"/>
    </reaction>
</comment>
<dbReference type="Gene3D" id="1.20.144.10">
    <property type="entry name" value="Phosphatidic acid phosphatase type 2/haloperoxidase"/>
    <property type="match status" value="1"/>
</dbReference>
<dbReference type="EC" id="3.6.1.27" evidence="1"/>
<evidence type="ECO:0000256" key="1">
    <source>
        <dbReference type="ARBA" id="ARBA00012374"/>
    </source>
</evidence>
<reference evidence="6 7" key="1">
    <citation type="submission" date="2018-10" db="EMBL/GenBank/DDBJ databases">
        <title>Genomic Encyclopedia of Type Strains, Phase IV (KMG-IV): sequencing the most valuable type-strain genomes for metagenomic binning, comparative biology and taxonomic classification.</title>
        <authorList>
            <person name="Goeker M."/>
        </authorList>
    </citation>
    <scope>NUCLEOTIDE SEQUENCE [LARGE SCALE GENOMIC DNA]</scope>
    <source>
        <strain evidence="6 7">DSM 22228</strain>
    </source>
</reference>
<organism evidence="6 7">
    <name type="scientific">Orbus hercynius</name>
    <dbReference type="NCBI Taxonomy" id="593135"/>
    <lineage>
        <taxon>Bacteria</taxon>
        <taxon>Pseudomonadati</taxon>
        <taxon>Pseudomonadota</taxon>
        <taxon>Gammaproteobacteria</taxon>
        <taxon>Orbales</taxon>
        <taxon>Orbaceae</taxon>
        <taxon>Orbus</taxon>
    </lineage>
</organism>
<dbReference type="AlphaFoldDB" id="A0A495RE98"/>
<feature type="transmembrane region" description="Helical" evidence="4">
    <location>
        <begin position="24"/>
        <end position="47"/>
    </location>
</feature>
<evidence type="ECO:0000256" key="2">
    <source>
        <dbReference type="ARBA" id="ARBA00032707"/>
    </source>
</evidence>
<evidence type="ECO:0000259" key="5">
    <source>
        <dbReference type="SMART" id="SM00014"/>
    </source>
</evidence>
<feature type="transmembrane region" description="Helical" evidence="4">
    <location>
        <begin position="97"/>
        <end position="115"/>
    </location>
</feature>
<dbReference type="SMART" id="SM00014">
    <property type="entry name" value="acidPPc"/>
    <property type="match status" value="1"/>
</dbReference>
<dbReference type="GO" id="GO:0050380">
    <property type="term" value="F:undecaprenyl-diphosphatase activity"/>
    <property type="evidence" value="ECO:0007669"/>
    <property type="project" value="UniProtKB-EC"/>
</dbReference>
<dbReference type="SUPFAM" id="SSF48317">
    <property type="entry name" value="Acid phosphatase/Vanadium-dependent haloperoxidase"/>
    <property type="match status" value="1"/>
</dbReference>
<dbReference type="OrthoDB" id="9780507at2"/>
<dbReference type="PANTHER" id="PTHR14969:SF13">
    <property type="entry name" value="AT30094P"/>
    <property type="match status" value="1"/>
</dbReference>
<evidence type="ECO:0000313" key="7">
    <source>
        <dbReference type="Proteomes" id="UP000278542"/>
    </source>
</evidence>
<keyword evidence="7" id="KW-1185">Reference proteome</keyword>
<evidence type="ECO:0000256" key="3">
    <source>
        <dbReference type="ARBA" id="ARBA00047594"/>
    </source>
</evidence>
<dbReference type="InterPro" id="IPR036938">
    <property type="entry name" value="PAP2/HPO_sf"/>
</dbReference>
<feature type="transmembrane region" description="Helical" evidence="4">
    <location>
        <begin position="127"/>
        <end position="144"/>
    </location>
</feature>
<dbReference type="EMBL" id="RBWY01000002">
    <property type="protein sequence ID" value="RKS85803.1"/>
    <property type="molecule type" value="Genomic_DNA"/>
</dbReference>
<proteinExistence type="predicted"/>
<sequence>MLNTINTQLFMLINATPNASKSMISFAVFCAEYLIYAPIIIMLVCWFKNPASRNLIAKIALTTLTALIIAAILRTFISSPRPFELSIGTNFLSHSSSNSFPSKHAVFIFAITFALFNDSKQQIMQKYAFIACLFVAMVICWSRIYLGVHWPLDITAGIVVSALSAYIVQRNWFNLTQRFTKIHTSLSTIMMKFKVLKHITKNSNS</sequence>
<dbReference type="Proteomes" id="UP000278542">
    <property type="component" value="Unassembled WGS sequence"/>
</dbReference>
<keyword evidence="4" id="KW-0472">Membrane</keyword>
<gene>
    <name evidence="6" type="ORF">DES39_1219</name>
</gene>
<dbReference type="RefSeq" id="WP_121144897.1">
    <property type="nucleotide sequence ID" value="NZ_RBWY01000002.1"/>
</dbReference>
<feature type="transmembrane region" description="Helical" evidence="4">
    <location>
        <begin position="150"/>
        <end position="168"/>
    </location>
</feature>
<feature type="transmembrane region" description="Helical" evidence="4">
    <location>
        <begin position="59"/>
        <end position="77"/>
    </location>
</feature>